<name>A0AAN8TQD6_SOLBU</name>
<evidence type="ECO:0000313" key="2">
    <source>
        <dbReference type="Proteomes" id="UP001371456"/>
    </source>
</evidence>
<reference evidence="1 2" key="1">
    <citation type="submission" date="2024-02" db="EMBL/GenBank/DDBJ databases">
        <title>de novo genome assembly of Solanum bulbocastanum strain 11H21.</title>
        <authorList>
            <person name="Hosaka A.J."/>
        </authorList>
    </citation>
    <scope>NUCLEOTIDE SEQUENCE [LARGE SCALE GENOMIC DNA]</scope>
    <source>
        <tissue evidence="1">Young leaves</tissue>
    </source>
</reference>
<dbReference type="AlphaFoldDB" id="A0AAN8TQD6"/>
<keyword evidence="2" id="KW-1185">Reference proteome</keyword>
<protein>
    <submittedName>
        <fullName evidence="1">Uncharacterized protein</fullName>
    </submittedName>
</protein>
<evidence type="ECO:0000313" key="1">
    <source>
        <dbReference type="EMBL" id="KAK6791864.1"/>
    </source>
</evidence>
<proteinExistence type="predicted"/>
<comment type="caution">
    <text evidence="1">The sequence shown here is derived from an EMBL/GenBank/DDBJ whole genome shotgun (WGS) entry which is preliminary data.</text>
</comment>
<gene>
    <name evidence="1" type="ORF">RDI58_010945</name>
</gene>
<dbReference type="Proteomes" id="UP001371456">
    <property type="component" value="Unassembled WGS sequence"/>
</dbReference>
<sequence length="105" mass="12092">MEPFQGPHDLDKYRSSLGMDKAMANYSSKIWVFWNADWEAEVISDSYQQISIKFKHGRLQREFVISTVYAICCALERLELWESLEYVADEINHPWLVGGGGGISM</sequence>
<organism evidence="1 2">
    <name type="scientific">Solanum bulbocastanum</name>
    <name type="common">Wild potato</name>
    <dbReference type="NCBI Taxonomy" id="147425"/>
    <lineage>
        <taxon>Eukaryota</taxon>
        <taxon>Viridiplantae</taxon>
        <taxon>Streptophyta</taxon>
        <taxon>Embryophyta</taxon>
        <taxon>Tracheophyta</taxon>
        <taxon>Spermatophyta</taxon>
        <taxon>Magnoliopsida</taxon>
        <taxon>eudicotyledons</taxon>
        <taxon>Gunneridae</taxon>
        <taxon>Pentapetalae</taxon>
        <taxon>asterids</taxon>
        <taxon>lamiids</taxon>
        <taxon>Solanales</taxon>
        <taxon>Solanaceae</taxon>
        <taxon>Solanoideae</taxon>
        <taxon>Solaneae</taxon>
        <taxon>Solanum</taxon>
    </lineage>
</organism>
<accession>A0AAN8TQD6</accession>
<dbReference type="EMBL" id="JBANQN010000004">
    <property type="protein sequence ID" value="KAK6791864.1"/>
    <property type="molecule type" value="Genomic_DNA"/>
</dbReference>